<evidence type="ECO:0000313" key="2">
    <source>
        <dbReference type="Proteomes" id="UP000774130"/>
    </source>
</evidence>
<sequence length="247" mass="27793">MSDITKSIELLKNQKWVDLSHNIHEGIPYFQSFRPMKEETLMTVKENGFFAKEYQLVTQYGTHIDAPIHFVEDSLSVDQLPIKNFLLPLIVINKEKEVIKNSDYSLTVKDINNFEDEYGIIPENSFVAFASGWSKRWNNPTSFYNTGSDGQAHTPGWSIGALQFLHEKRNVTAIGHETLDTDSAIDCKKNSGLIGELYWLQQEKFQIEVLNHLTELPAIGGAISIGVPKVEGAPGFNVRAIAIVPKN</sequence>
<organism evidence="1 2">
    <name type="scientific">Enterococcus alishanensis</name>
    <dbReference type="NCBI Taxonomy" id="1303817"/>
    <lineage>
        <taxon>Bacteria</taxon>
        <taxon>Bacillati</taxon>
        <taxon>Bacillota</taxon>
        <taxon>Bacilli</taxon>
        <taxon>Lactobacillales</taxon>
        <taxon>Enterococcaceae</taxon>
        <taxon>Enterococcus</taxon>
    </lineage>
</organism>
<comment type="caution">
    <text evidence="1">The sequence shown here is derived from an EMBL/GenBank/DDBJ whole genome shotgun (WGS) entry which is preliminary data.</text>
</comment>
<accession>A0ABS6TI27</accession>
<keyword evidence="2" id="KW-1185">Reference proteome</keyword>
<dbReference type="PANTHER" id="PTHR31118:SF12">
    <property type="entry name" value="CYCLASE-LIKE PROTEIN 2"/>
    <property type="match status" value="1"/>
</dbReference>
<dbReference type="PANTHER" id="PTHR31118">
    <property type="entry name" value="CYCLASE-LIKE PROTEIN 2"/>
    <property type="match status" value="1"/>
</dbReference>
<evidence type="ECO:0000313" key="1">
    <source>
        <dbReference type="EMBL" id="MBV7392556.1"/>
    </source>
</evidence>
<dbReference type="Proteomes" id="UP000774130">
    <property type="component" value="Unassembled WGS sequence"/>
</dbReference>
<gene>
    <name evidence="1" type="ORF">KUA55_18090</name>
</gene>
<name>A0ABS6TI27_9ENTE</name>
<dbReference type="EMBL" id="JAHUZB010000028">
    <property type="protein sequence ID" value="MBV7392556.1"/>
    <property type="molecule type" value="Genomic_DNA"/>
</dbReference>
<dbReference type="RefSeq" id="WP_218327769.1">
    <property type="nucleotide sequence ID" value="NZ_JAHUZB010000028.1"/>
</dbReference>
<protein>
    <submittedName>
        <fullName evidence="1">Cyclase family protein</fullName>
    </submittedName>
</protein>
<reference evidence="1 2" key="1">
    <citation type="submission" date="2021-06" db="EMBL/GenBank/DDBJ databases">
        <title>Enterococcus alishanensis sp. nov., a novel lactic acid bacterium isolated from fresh coffee beans.</title>
        <authorList>
            <person name="Chen Y.-S."/>
        </authorList>
    </citation>
    <scope>NUCLEOTIDE SEQUENCE [LARGE SCALE GENOMIC DNA]</scope>
    <source>
        <strain evidence="1 2">ALS3</strain>
    </source>
</reference>
<proteinExistence type="predicted"/>
<dbReference type="InterPro" id="IPR007325">
    <property type="entry name" value="KFase/CYL"/>
</dbReference>
<dbReference type="Pfam" id="PF04199">
    <property type="entry name" value="Cyclase"/>
    <property type="match status" value="1"/>
</dbReference>